<dbReference type="GO" id="GO:0015288">
    <property type="term" value="F:porin activity"/>
    <property type="evidence" value="ECO:0007669"/>
    <property type="project" value="UniProtKB-KW"/>
</dbReference>
<dbReference type="InterPro" id="IPR050298">
    <property type="entry name" value="Gram-neg_bact_OMP"/>
</dbReference>
<sequence length="388" mass="43485">MKKVLTLCSALVIPILYASDAHAEVTLYGKIETAVHIEKQRGGDTLVNMDDQGSRVGLNIVEDLTGKWKVKGYLEIGFNSDNGTYNQTTGNKPGTTLFGRRSILAVANEDYGELGMGRMGSVRSTISPYSLVMAWIDPMETAYGDIASIGNVWGNDPRSNNCVTYVTPRINGFKLGATWSFATTDDDNHPAHENNRMLSLGGNWQNKIFGVYAGFTNMWWGHDNGKSTDWVDNGKKYTRANSQAYTLGATWKATDALKLYIGGQYMKNWRNASGWNLDSIKTTVDGVAYTDADRKYGIDAWNTIIGFRYHPDAHWRFVLDYVSLFGHHKMADSQKLKASRQNINGAIEYKITKRTMAYIHSSYSIGRKQLNTPKVNTWVSHVGLQHWF</sequence>
<dbReference type="CDD" id="cd00342">
    <property type="entry name" value="gram_neg_porins"/>
    <property type="match status" value="1"/>
</dbReference>
<evidence type="ECO:0000256" key="4">
    <source>
        <dbReference type="ARBA" id="ARBA00022452"/>
    </source>
</evidence>
<evidence type="ECO:0000256" key="7">
    <source>
        <dbReference type="ARBA" id="ARBA00023065"/>
    </source>
</evidence>
<evidence type="ECO:0000256" key="8">
    <source>
        <dbReference type="ARBA" id="ARBA00023114"/>
    </source>
</evidence>
<dbReference type="Gene3D" id="2.40.160.10">
    <property type="entry name" value="Porin"/>
    <property type="match status" value="1"/>
</dbReference>
<evidence type="ECO:0000256" key="9">
    <source>
        <dbReference type="ARBA" id="ARBA00023136"/>
    </source>
</evidence>
<dbReference type="InterPro" id="IPR023614">
    <property type="entry name" value="Porin_dom_sf"/>
</dbReference>
<evidence type="ECO:0000313" key="13">
    <source>
        <dbReference type="Proteomes" id="UP000462362"/>
    </source>
</evidence>
<dbReference type="PANTHER" id="PTHR34501:SF9">
    <property type="entry name" value="MAJOR OUTER MEMBRANE PROTEIN P.IA"/>
    <property type="match status" value="1"/>
</dbReference>
<proteinExistence type="predicted"/>
<feature type="domain" description="Porin" evidence="11">
    <location>
        <begin position="11"/>
        <end position="360"/>
    </location>
</feature>
<dbReference type="Proteomes" id="UP000462362">
    <property type="component" value="Unassembled WGS sequence"/>
</dbReference>
<reference evidence="12 13" key="1">
    <citation type="journal article" date="2019" name="Nat. Med.">
        <title>A library of human gut bacterial isolates paired with longitudinal multiomics data enables mechanistic microbiome research.</title>
        <authorList>
            <person name="Poyet M."/>
            <person name="Groussin M."/>
            <person name="Gibbons S.M."/>
            <person name="Avila-Pacheco J."/>
            <person name="Jiang X."/>
            <person name="Kearney S.M."/>
            <person name="Perrotta A.R."/>
            <person name="Berdy B."/>
            <person name="Zhao S."/>
            <person name="Lieberman T.D."/>
            <person name="Swanson P.K."/>
            <person name="Smith M."/>
            <person name="Roesemann S."/>
            <person name="Alexander J.E."/>
            <person name="Rich S.A."/>
            <person name="Livny J."/>
            <person name="Vlamakis H."/>
            <person name="Clish C."/>
            <person name="Bullock K."/>
            <person name="Deik A."/>
            <person name="Scott J."/>
            <person name="Pierce K.A."/>
            <person name="Xavier R.J."/>
            <person name="Alm E.J."/>
        </authorList>
    </citation>
    <scope>NUCLEOTIDE SEQUENCE [LARGE SCALE GENOMIC DNA]</scope>
    <source>
        <strain evidence="12 13">BIOML-A2</strain>
    </source>
</reference>
<evidence type="ECO:0000256" key="5">
    <source>
        <dbReference type="ARBA" id="ARBA00022692"/>
    </source>
</evidence>
<comment type="subunit">
    <text evidence="2">Homotrimer.</text>
</comment>
<keyword evidence="3" id="KW-0813">Transport</keyword>
<dbReference type="InterPro" id="IPR033900">
    <property type="entry name" value="Gram_neg_porin_domain"/>
</dbReference>
<organism evidence="12 13">
    <name type="scientific">Parasutterella excrementihominis</name>
    <dbReference type="NCBI Taxonomy" id="487175"/>
    <lineage>
        <taxon>Bacteria</taxon>
        <taxon>Pseudomonadati</taxon>
        <taxon>Pseudomonadota</taxon>
        <taxon>Betaproteobacteria</taxon>
        <taxon>Burkholderiales</taxon>
        <taxon>Sutterellaceae</taxon>
        <taxon>Parasutterella</taxon>
    </lineage>
</organism>
<dbReference type="SUPFAM" id="SSF56935">
    <property type="entry name" value="Porins"/>
    <property type="match status" value="1"/>
</dbReference>
<comment type="subcellular location">
    <subcellularLocation>
        <location evidence="1">Cell outer membrane</location>
        <topology evidence="1">Multi-pass membrane protein</topology>
    </subcellularLocation>
</comment>
<keyword evidence="4" id="KW-1134">Transmembrane beta strand</keyword>
<keyword evidence="9" id="KW-0472">Membrane</keyword>
<dbReference type="GO" id="GO:0009279">
    <property type="term" value="C:cell outer membrane"/>
    <property type="evidence" value="ECO:0007669"/>
    <property type="project" value="UniProtKB-SubCell"/>
</dbReference>
<keyword evidence="7" id="KW-0406">Ion transport</keyword>
<name>A0A6I3S5V7_9BURK</name>
<gene>
    <name evidence="12" type="ORF">GMD42_06325</name>
</gene>
<evidence type="ECO:0000256" key="2">
    <source>
        <dbReference type="ARBA" id="ARBA00011233"/>
    </source>
</evidence>
<evidence type="ECO:0000256" key="3">
    <source>
        <dbReference type="ARBA" id="ARBA00022448"/>
    </source>
</evidence>
<evidence type="ECO:0000256" key="6">
    <source>
        <dbReference type="ARBA" id="ARBA00022729"/>
    </source>
</evidence>
<evidence type="ECO:0000259" key="11">
    <source>
        <dbReference type="Pfam" id="PF13609"/>
    </source>
</evidence>
<keyword evidence="5" id="KW-0812">Transmembrane</keyword>
<dbReference type="PANTHER" id="PTHR34501">
    <property type="entry name" value="PROTEIN YDDL-RELATED"/>
    <property type="match status" value="1"/>
</dbReference>
<evidence type="ECO:0000256" key="1">
    <source>
        <dbReference type="ARBA" id="ARBA00004571"/>
    </source>
</evidence>
<keyword evidence="8" id="KW-0626">Porin</keyword>
<keyword evidence="10" id="KW-0998">Cell outer membrane</keyword>
<comment type="caution">
    <text evidence="12">The sequence shown here is derived from an EMBL/GenBank/DDBJ whole genome shotgun (WGS) entry which is preliminary data.</text>
</comment>
<dbReference type="AlphaFoldDB" id="A0A6I3S5V7"/>
<keyword evidence="6" id="KW-0732">Signal</keyword>
<protein>
    <submittedName>
        <fullName evidence="12">Porin</fullName>
    </submittedName>
</protein>
<dbReference type="RefSeq" id="WP_021868010.1">
    <property type="nucleotide sequence ID" value="NZ_CAUABC010000036.1"/>
</dbReference>
<dbReference type="GO" id="GO:0046930">
    <property type="term" value="C:pore complex"/>
    <property type="evidence" value="ECO:0007669"/>
    <property type="project" value="UniProtKB-KW"/>
</dbReference>
<dbReference type="EMBL" id="WNCL01000015">
    <property type="protein sequence ID" value="MTU43242.1"/>
    <property type="molecule type" value="Genomic_DNA"/>
</dbReference>
<dbReference type="GO" id="GO:0006811">
    <property type="term" value="P:monoatomic ion transport"/>
    <property type="evidence" value="ECO:0007669"/>
    <property type="project" value="UniProtKB-KW"/>
</dbReference>
<dbReference type="Pfam" id="PF13609">
    <property type="entry name" value="Porin_4"/>
    <property type="match status" value="1"/>
</dbReference>
<accession>A0A6I3S5V7</accession>
<evidence type="ECO:0000256" key="10">
    <source>
        <dbReference type="ARBA" id="ARBA00023237"/>
    </source>
</evidence>
<evidence type="ECO:0000313" key="12">
    <source>
        <dbReference type="EMBL" id="MTU43242.1"/>
    </source>
</evidence>